<dbReference type="GO" id="GO:0000333">
    <property type="term" value="C:telomerase catalytic core complex"/>
    <property type="evidence" value="ECO:0007669"/>
    <property type="project" value="TreeGrafter"/>
</dbReference>
<comment type="caution">
    <text evidence="16">The sequence shown here is derived from an EMBL/GenBank/DDBJ whole genome shotgun (WGS) entry which is preliminary data.</text>
</comment>
<evidence type="ECO:0000256" key="1">
    <source>
        <dbReference type="ARBA" id="ARBA00008001"/>
    </source>
</evidence>
<comment type="function">
    <text evidence="13">Telomerase is a ribonucleoprotein enzyme essential for the replication of chromosome termini in most eukaryotes. It elongates telomeres. It is a reverse transcriptase that adds simple sequence repeats to chromosome ends by copying a template sequence within the RNA component of the enzyme.</text>
</comment>
<keyword evidence="7 13" id="KW-0479">Metal-binding</keyword>
<evidence type="ECO:0000256" key="5">
    <source>
        <dbReference type="ARBA" id="ARBA00022679"/>
    </source>
</evidence>
<sequence>MNHYRMMARIIIAPYTSQLITTMNRCKESSANLNDGDTTKDATYPSGVESASTSKPITNVYKKQPGTKSTQGKSLALLPPQESLECIVDGAICALVRRTHKFRSVPASQKTAGKAKHRRRKRRTGSSQQAQCPASVETSIRKNKIDTNSKNWLLERNLLSAGYVLGNSDTLSSSPKKLKAQDHTHNQFLRGCPNMAPGIHCLQPNTLATYARSSELMQFLHSVIGDEALREILMNAVILIPAVSADISSDDNSNVRFERCNYFQLCGPPLNTLAKRFEQMAKNMSSMQQKELKMLARKRKRDEVTTSPNTKTEHKATYDRKKLHTTQSQWDANKAIPRSNLFYCDFYTKHVGLSPQHLLNQKGDEDNIQFQLLNSMVHIWPKQPQNQSEKNVANHSNKRRKRWRRLRQNGIAMCKEMRKRNANCDFSRFLEYHCPLPHESITPDSKLELSHLVTLDTPVESVAAFIQALLWRAFPSAFWGSKRNFDQVVKAMTVYLNLRRAEAFPEKAIVSGIRVLDMKWLHSQQGGIKLSRTDHESATVLVRNIMRWLYYHFINPILRSTFYITETEFSGTRLLYYRRPVWMRIRNASLDMLLSKEQYREMSSAKALRLLSKHNIGCPPAPLRILPKKTGIRAIAMLSKTCEIDNGSNKRTKLLPPNKVMQSTFHALRYEYEKKPALFGAGVLGLTEVYPSFCSFVEALKQLQTKSGSSQELFFTSADIKHCYDTINQTRLSKLMRSMVTEEMYLTKDRFVLCSKGDNSAMRCMWKKKTCPPEQFSCSSPSKLAGQYSHAIFVDGMYCSMETNRTINGLLRDHIFGQVVVANGNFGPRYLHQRNGIPQGSILSSMFCNTYFGSLEKVLFDNVFDETTSHFIRGNSSNECDSVLVKNPNALHLLLRIVDDFLLISTDKNASIRFLGKLNGGVPSLGVKVNKDKTRLNYSAPGGLECNNQCRSFFPWCGLLIDTTTCEITLDYERFSGHKAIDTVSVHRLGNEGTNLRKAMKGFVRPRCNQQLLFSSRINSIDRVRLNFYQTLLLCAIKTIHYIDCIDIAIKSKKQHNFVYDSVCDTIQYTFLLISSKLKNDFNLSWEDALWLGKHAFSSVLKSKTERHECLADLISESRDLQCLNRAELVSITKQAKHLFSLT</sequence>
<feature type="compositionally biased region" description="Basic residues" evidence="14">
    <location>
        <begin position="113"/>
        <end position="124"/>
    </location>
</feature>
<proteinExistence type="inferred from homology"/>
<evidence type="ECO:0000256" key="3">
    <source>
        <dbReference type="ARBA" id="ARBA00016182"/>
    </source>
</evidence>
<name>A0AAD8YIY6_9STRA</name>
<evidence type="ECO:0000256" key="4">
    <source>
        <dbReference type="ARBA" id="ARBA00022454"/>
    </source>
</evidence>
<dbReference type="PANTHER" id="PTHR12066:SF0">
    <property type="entry name" value="TELOMERASE REVERSE TRANSCRIPTASE"/>
    <property type="match status" value="1"/>
</dbReference>
<dbReference type="EC" id="2.7.7.49" evidence="2 13"/>
<dbReference type="GO" id="GO:0000781">
    <property type="term" value="C:chromosome, telomeric region"/>
    <property type="evidence" value="ECO:0007669"/>
    <property type="project" value="UniProtKB-SubCell"/>
</dbReference>
<reference evidence="16" key="1">
    <citation type="submission" date="2023-06" db="EMBL/GenBank/DDBJ databases">
        <title>Survivors Of The Sea: Transcriptome response of Skeletonema marinoi to long-term dormancy.</title>
        <authorList>
            <person name="Pinder M.I.M."/>
            <person name="Kourtchenko O."/>
            <person name="Robertson E.K."/>
            <person name="Larsson T."/>
            <person name="Maumus F."/>
            <person name="Osuna-Cruz C.M."/>
            <person name="Vancaester E."/>
            <person name="Stenow R."/>
            <person name="Vandepoele K."/>
            <person name="Ploug H."/>
            <person name="Bruchert V."/>
            <person name="Godhe A."/>
            <person name="Topel M."/>
        </authorList>
    </citation>
    <scope>NUCLEOTIDE SEQUENCE</scope>
    <source>
        <strain evidence="16">R05AC</strain>
    </source>
</reference>
<keyword evidence="6 13" id="KW-0548">Nucleotidyltransferase</keyword>
<dbReference type="GO" id="GO:0070034">
    <property type="term" value="F:telomerase RNA binding"/>
    <property type="evidence" value="ECO:0007669"/>
    <property type="project" value="TreeGrafter"/>
</dbReference>
<evidence type="ECO:0000256" key="9">
    <source>
        <dbReference type="ARBA" id="ARBA00022895"/>
    </source>
</evidence>
<dbReference type="AlphaFoldDB" id="A0AAD8YIY6"/>
<feature type="compositionally biased region" description="Basic and acidic residues" evidence="14">
    <location>
        <begin position="311"/>
        <end position="320"/>
    </location>
</feature>
<keyword evidence="4 13" id="KW-0158">Chromosome</keyword>
<feature type="region of interest" description="Disordered" evidence="14">
    <location>
        <begin position="30"/>
        <end position="73"/>
    </location>
</feature>
<evidence type="ECO:0000256" key="2">
    <source>
        <dbReference type="ARBA" id="ARBA00012493"/>
    </source>
</evidence>
<dbReference type="Pfam" id="PF12009">
    <property type="entry name" value="Telomerase_RBD"/>
    <property type="match status" value="1"/>
</dbReference>
<keyword evidence="17" id="KW-1185">Reference proteome</keyword>
<evidence type="ECO:0000256" key="7">
    <source>
        <dbReference type="ARBA" id="ARBA00022723"/>
    </source>
</evidence>
<evidence type="ECO:0000313" key="16">
    <source>
        <dbReference type="EMBL" id="KAK1747158.1"/>
    </source>
</evidence>
<evidence type="ECO:0000256" key="14">
    <source>
        <dbReference type="SAM" id="MobiDB-lite"/>
    </source>
</evidence>
<evidence type="ECO:0000256" key="11">
    <source>
        <dbReference type="ARBA" id="ARBA00023242"/>
    </source>
</evidence>
<gene>
    <name evidence="16" type="ORF">QTG54_002502</name>
</gene>
<dbReference type="InterPro" id="IPR003545">
    <property type="entry name" value="Telomerase_RT"/>
</dbReference>
<evidence type="ECO:0000256" key="13">
    <source>
        <dbReference type="RuleBase" id="RU365061"/>
    </source>
</evidence>
<dbReference type="InterPro" id="IPR000477">
    <property type="entry name" value="RT_dom"/>
</dbReference>
<accession>A0AAD8YIY6</accession>
<evidence type="ECO:0000313" key="17">
    <source>
        <dbReference type="Proteomes" id="UP001224775"/>
    </source>
</evidence>
<feature type="compositionally biased region" description="Polar residues" evidence="14">
    <location>
        <begin position="126"/>
        <end position="138"/>
    </location>
</feature>
<dbReference type="InterPro" id="IPR049139">
    <property type="entry name" value="TERT_C"/>
</dbReference>
<dbReference type="PROSITE" id="PS50878">
    <property type="entry name" value="RT_POL"/>
    <property type="match status" value="1"/>
</dbReference>
<dbReference type="EMBL" id="JATAAI010000003">
    <property type="protein sequence ID" value="KAK1747158.1"/>
    <property type="molecule type" value="Genomic_DNA"/>
</dbReference>
<evidence type="ECO:0000256" key="8">
    <source>
        <dbReference type="ARBA" id="ARBA00022842"/>
    </source>
</evidence>
<dbReference type="Gene3D" id="3.30.70.2630">
    <property type="match status" value="1"/>
</dbReference>
<organism evidence="16 17">
    <name type="scientific">Skeletonema marinoi</name>
    <dbReference type="NCBI Taxonomy" id="267567"/>
    <lineage>
        <taxon>Eukaryota</taxon>
        <taxon>Sar</taxon>
        <taxon>Stramenopiles</taxon>
        <taxon>Ochrophyta</taxon>
        <taxon>Bacillariophyta</taxon>
        <taxon>Coscinodiscophyceae</taxon>
        <taxon>Thalassiosirophycidae</taxon>
        <taxon>Thalassiosirales</taxon>
        <taxon>Skeletonemataceae</taxon>
        <taxon>Skeletonema</taxon>
        <taxon>Skeletonema marinoi-dohrnii complex</taxon>
    </lineage>
</organism>
<dbReference type="GO" id="GO:0003720">
    <property type="term" value="F:telomerase activity"/>
    <property type="evidence" value="ECO:0007669"/>
    <property type="project" value="InterPro"/>
</dbReference>
<comment type="subcellular location">
    <subcellularLocation>
        <location evidence="13">Nucleus</location>
    </subcellularLocation>
    <subcellularLocation>
        <location evidence="13">Chromosome</location>
        <location evidence="13">Telomere</location>
    </subcellularLocation>
</comment>
<dbReference type="PRINTS" id="PR01365">
    <property type="entry name" value="TELOMERASERT"/>
</dbReference>
<evidence type="ECO:0000256" key="12">
    <source>
        <dbReference type="ARBA" id="ARBA00048173"/>
    </source>
</evidence>
<keyword evidence="9 13" id="KW-0779">Telomere</keyword>
<evidence type="ECO:0000256" key="6">
    <source>
        <dbReference type="ARBA" id="ARBA00022695"/>
    </source>
</evidence>
<dbReference type="InterPro" id="IPR021891">
    <property type="entry name" value="Telomerase_RBD"/>
</dbReference>
<dbReference type="GO" id="GO:0007004">
    <property type="term" value="P:telomere maintenance via telomerase"/>
    <property type="evidence" value="ECO:0007669"/>
    <property type="project" value="TreeGrafter"/>
</dbReference>
<feature type="region of interest" description="Disordered" evidence="14">
    <location>
        <begin position="104"/>
        <end position="138"/>
    </location>
</feature>
<protein>
    <recommendedName>
        <fullName evidence="3 13">Telomerase reverse transcriptase</fullName>
        <ecNumber evidence="2 13">2.7.7.49</ecNumber>
    </recommendedName>
    <alternativeName>
        <fullName evidence="13">Telomerase catalytic subunit</fullName>
    </alternativeName>
</protein>
<dbReference type="SMART" id="SM00975">
    <property type="entry name" value="Telomerase_RBD"/>
    <property type="match status" value="1"/>
</dbReference>
<feature type="region of interest" description="Disordered" evidence="14">
    <location>
        <begin position="296"/>
        <end position="320"/>
    </location>
</feature>
<dbReference type="Gene3D" id="1.10.357.90">
    <property type="match status" value="1"/>
</dbReference>
<dbReference type="Gene3D" id="1.10.132.70">
    <property type="match status" value="1"/>
</dbReference>
<dbReference type="Pfam" id="PF21399">
    <property type="entry name" value="TERT_C"/>
    <property type="match status" value="1"/>
</dbReference>
<dbReference type="GO" id="GO:0042162">
    <property type="term" value="F:telomeric DNA binding"/>
    <property type="evidence" value="ECO:0007669"/>
    <property type="project" value="TreeGrafter"/>
</dbReference>
<evidence type="ECO:0000256" key="10">
    <source>
        <dbReference type="ARBA" id="ARBA00022918"/>
    </source>
</evidence>
<dbReference type="GO" id="GO:0046872">
    <property type="term" value="F:metal ion binding"/>
    <property type="evidence" value="ECO:0007669"/>
    <property type="project" value="UniProtKB-KW"/>
</dbReference>
<dbReference type="Proteomes" id="UP001224775">
    <property type="component" value="Unassembled WGS sequence"/>
</dbReference>
<evidence type="ECO:0000259" key="15">
    <source>
        <dbReference type="PROSITE" id="PS50878"/>
    </source>
</evidence>
<keyword evidence="8 13" id="KW-0460">Magnesium</keyword>
<keyword evidence="5 13" id="KW-0808">Transferase</keyword>
<keyword evidence="11 13" id="KW-0539">Nucleus</keyword>
<dbReference type="CDD" id="cd01648">
    <property type="entry name" value="TERT"/>
    <property type="match status" value="1"/>
</dbReference>
<keyword evidence="10 13" id="KW-0695">RNA-directed DNA polymerase</keyword>
<dbReference type="PANTHER" id="PTHR12066">
    <property type="entry name" value="TELOMERASE REVERSE TRANSCRIPTASE"/>
    <property type="match status" value="1"/>
</dbReference>
<comment type="catalytic activity">
    <reaction evidence="12 13">
        <text>DNA(n) + a 2'-deoxyribonucleoside 5'-triphosphate = DNA(n+1) + diphosphate</text>
        <dbReference type="Rhea" id="RHEA:22508"/>
        <dbReference type="Rhea" id="RHEA-COMP:17339"/>
        <dbReference type="Rhea" id="RHEA-COMP:17340"/>
        <dbReference type="ChEBI" id="CHEBI:33019"/>
        <dbReference type="ChEBI" id="CHEBI:61560"/>
        <dbReference type="ChEBI" id="CHEBI:173112"/>
        <dbReference type="EC" id="2.7.7.49"/>
    </reaction>
</comment>
<feature type="domain" description="Reverse transcriptase" evidence="15">
    <location>
        <begin position="607"/>
        <end position="961"/>
    </location>
</feature>
<comment type="similarity">
    <text evidence="1 13">Belongs to the reverse transcriptase family. Telomerase subfamily.</text>
</comment>